<feature type="region of interest" description="Disordered" evidence="1">
    <location>
        <begin position="24"/>
        <end position="44"/>
    </location>
</feature>
<dbReference type="EMBL" id="CADCTC010000018">
    <property type="protein sequence ID" value="CAA9216949.1"/>
    <property type="molecule type" value="Genomic_DNA"/>
</dbReference>
<dbReference type="AlphaFoldDB" id="A0A6J4H7G3"/>
<proteinExistence type="predicted"/>
<reference evidence="2" key="1">
    <citation type="submission" date="2020-02" db="EMBL/GenBank/DDBJ databases">
        <authorList>
            <person name="Meier V. D."/>
        </authorList>
    </citation>
    <scope>NUCLEOTIDE SEQUENCE</scope>
    <source>
        <strain evidence="2">AVDCRST_MAG77</strain>
    </source>
</reference>
<evidence type="ECO:0000313" key="2">
    <source>
        <dbReference type="EMBL" id="CAA9216949.1"/>
    </source>
</evidence>
<protein>
    <submittedName>
        <fullName evidence="2">Uncharacterized protein</fullName>
    </submittedName>
</protein>
<organism evidence="2">
    <name type="scientific">uncultured Chloroflexota bacterium</name>
    <dbReference type="NCBI Taxonomy" id="166587"/>
    <lineage>
        <taxon>Bacteria</taxon>
        <taxon>Bacillati</taxon>
        <taxon>Chloroflexota</taxon>
        <taxon>environmental samples</taxon>
    </lineage>
</organism>
<sequence>MRSVSGSVMGFIALSYRAWFRLRPPPRRRRGSGGSALRRSAFSL</sequence>
<name>A0A6J4H7G3_9CHLR</name>
<evidence type="ECO:0000256" key="1">
    <source>
        <dbReference type="SAM" id="MobiDB-lite"/>
    </source>
</evidence>
<accession>A0A6J4H7G3</accession>
<feature type="compositionally biased region" description="Low complexity" evidence="1">
    <location>
        <begin position="35"/>
        <end position="44"/>
    </location>
</feature>
<gene>
    <name evidence="2" type="ORF">AVDCRST_MAG77-511</name>
</gene>